<dbReference type="Proteomes" id="UP000430079">
    <property type="component" value="Unassembled WGS sequence"/>
</dbReference>
<accession>A0A640SYR6</accession>
<protein>
    <submittedName>
        <fullName evidence="1">Uncharacterized protein</fullName>
    </submittedName>
</protein>
<sequence length="120" mass="12952">MPHGGPLEIGDLVAGDREDKGLEGLAGVAVARQRTEHRDTHFLRQILDEVPGITRQPRQPGTAVAQGEGVHMGQKIVGGPLVTLDGACDESADFLLPVITHRTMVPWRRAIRGIRSALVH</sequence>
<name>A0A640SYR6_9ACTN</name>
<comment type="caution">
    <text evidence="1">The sequence shown here is derived from an EMBL/GenBank/DDBJ whole genome shotgun (WGS) entry which is preliminary data.</text>
</comment>
<reference evidence="1 2" key="1">
    <citation type="submission" date="2019-12" db="EMBL/GenBank/DDBJ databases">
        <title>Whole genome shotgun sequence of Streptomyces hygroscopicus subsp. glebosus NBRC 13786.</title>
        <authorList>
            <person name="Ichikawa N."/>
            <person name="Kimura A."/>
            <person name="Kitahashi Y."/>
            <person name="Komaki H."/>
            <person name="Tamura T."/>
        </authorList>
    </citation>
    <scope>NUCLEOTIDE SEQUENCE [LARGE SCALE GENOMIC DNA]</scope>
    <source>
        <strain evidence="1 2">NBRC 13786</strain>
    </source>
</reference>
<evidence type="ECO:0000313" key="1">
    <source>
        <dbReference type="EMBL" id="GFE16188.1"/>
    </source>
</evidence>
<proteinExistence type="predicted"/>
<organism evidence="1 2">
    <name type="scientific">Streptomyces glebosus</name>
    <dbReference type="NCBI Taxonomy" id="249580"/>
    <lineage>
        <taxon>Bacteria</taxon>
        <taxon>Bacillati</taxon>
        <taxon>Actinomycetota</taxon>
        <taxon>Actinomycetes</taxon>
        <taxon>Kitasatosporales</taxon>
        <taxon>Streptomycetaceae</taxon>
        <taxon>Streptomyces</taxon>
    </lineage>
</organism>
<keyword evidence="2" id="KW-1185">Reference proteome</keyword>
<evidence type="ECO:0000313" key="2">
    <source>
        <dbReference type="Proteomes" id="UP000430079"/>
    </source>
</evidence>
<dbReference type="AlphaFoldDB" id="A0A640SYR6"/>
<gene>
    <name evidence="1" type="ORF">Sgleb_42350</name>
</gene>
<dbReference type="EMBL" id="BLIO01000001">
    <property type="protein sequence ID" value="GFE16188.1"/>
    <property type="molecule type" value="Genomic_DNA"/>
</dbReference>